<name>A0A9P8YI99_9PEZI</name>
<evidence type="ECO:0000313" key="2">
    <source>
        <dbReference type="Proteomes" id="UP000756346"/>
    </source>
</evidence>
<evidence type="ECO:0000313" key="1">
    <source>
        <dbReference type="EMBL" id="KAH7040894.1"/>
    </source>
</evidence>
<gene>
    <name evidence="1" type="ORF">B0I36DRAFT_16550</name>
</gene>
<reference evidence="1" key="1">
    <citation type="journal article" date="2021" name="Nat. Commun.">
        <title>Genetic determinants of endophytism in the Arabidopsis root mycobiome.</title>
        <authorList>
            <person name="Mesny F."/>
            <person name="Miyauchi S."/>
            <person name="Thiergart T."/>
            <person name="Pickel B."/>
            <person name="Atanasova L."/>
            <person name="Karlsson M."/>
            <person name="Huettel B."/>
            <person name="Barry K.W."/>
            <person name="Haridas S."/>
            <person name="Chen C."/>
            <person name="Bauer D."/>
            <person name="Andreopoulos W."/>
            <person name="Pangilinan J."/>
            <person name="LaButti K."/>
            <person name="Riley R."/>
            <person name="Lipzen A."/>
            <person name="Clum A."/>
            <person name="Drula E."/>
            <person name="Henrissat B."/>
            <person name="Kohler A."/>
            <person name="Grigoriev I.V."/>
            <person name="Martin F.M."/>
            <person name="Hacquard S."/>
        </authorList>
    </citation>
    <scope>NUCLEOTIDE SEQUENCE</scope>
    <source>
        <strain evidence="1">MPI-CAGE-CH-0230</strain>
    </source>
</reference>
<comment type="caution">
    <text evidence="1">The sequence shown here is derived from an EMBL/GenBank/DDBJ whole genome shotgun (WGS) entry which is preliminary data.</text>
</comment>
<organism evidence="1 2">
    <name type="scientific">Microdochium trichocladiopsis</name>
    <dbReference type="NCBI Taxonomy" id="1682393"/>
    <lineage>
        <taxon>Eukaryota</taxon>
        <taxon>Fungi</taxon>
        <taxon>Dikarya</taxon>
        <taxon>Ascomycota</taxon>
        <taxon>Pezizomycotina</taxon>
        <taxon>Sordariomycetes</taxon>
        <taxon>Xylariomycetidae</taxon>
        <taxon>Xylariales</taxon>
        <taxon>Microdochiaceae</taxon>
        <taxon>Microdochium</taxon>
    </lineage>
</organism>
<dbReference type="InterPro" id="IPR008949">
    <property type="entry name" value="Isoprenoid_synthase_dom_sf"/>
</dbReference>
<proteinExistence type="predicted"/>
<keyword evidence="2" id="KW-1185">Reference proteome</keyword>
<protein>
    <submittedName>
        <fullName evidence="1">Uncharacterized protein</fullName>
    </submittedName>
</protein>
<dbReference type="GeneID" id="70178266"/>
<accession>A0A9P8YI99</accession>
<dbReference type="Proteomes" id="UP000756346">
    <property type="component" value="Unassembled WGS sequence"/>
</dbReference>
<dbReference type="EMBL" id="JAGTJQ010000001">
    <property type="protein sequence ID" value="KAH7040894.1"/>
    <property type="molecule type" value="Genomic_DNA"/>
</dbReference>
<dbReference type="Gene3D" id="1.10.600.10">
    <property type="entry name" value="Farnesyl Diphosphate Synthase"/>
    <property type="match status" value="1"/>
</dbReference>
<sequence length="107" mass="11457">MIVIAAKPDYHLQSGLDHCIRQLTSAISKVDEAARVLEAKYPIQKTESGSASNGTVARDIQNFVACCRNISAGMCTWSLLTPRYGVLKSLRSADGSITFTAGEAVPI</sequence>
<dbReference type="RefSeq" id="XP_046018949.1">
    <property type="nucleotide sequence ID" value="XM_046148720.1"/>
</dbReference>
<dbReference type="AlphaFoldDB" id="A0A9P8YI99"/>